<dbReference type="InterPro" id="IPR002205">
    <property type="entry name" value="Topo_IIA_dom_A"/>
</dbReference>
<dbReference type="SUPFAM" id="SSF55874">
    <property type="entry name" value="ATPase domain of HSP90 chaperone/DNA topoisomerase II/histidine kinase"/>
    <property type="match status" value="1"/>
</dbReference>
<dbReference type="InterPro" id="IPR031660">
    <property type="entry name" value="TOPRIM_C"/>
</dbReference>
<dbReference type="Gene3D" id="3.30.230.10">
    <property type="match status" value="1"/>
</dbReference>
<evidence type="ECO:0000256" key="2">
    <source>
        <dbReference type="ARBA" id="ARBA00001913"/>
    </source>
</evidence>
<dbReference type="GO" id="GO:0005634">
    <property type="term" value="C:nucleus"/>
    <property type="evidence" value="ECO:0007669"/>
    <property type="project" value="TreeGrafter"/>
</dbReference>
<dbReference type="GO" id="GO:0005524">
    <property type="term" value="F:ATP binding"/>
    <property type="evidence" value="ECO:0007669"/>
    <property type="project" value="UniProtKB-KW"/>
</dbReference>
<dbReference type="InterPro" id="IPR006171">
    <property type="entry name" value="TOPRIM_dom"/>
</dbReference>
<name>A0A6C0I6B2_9ZZZZ</name>
<comment type="similarity">
    <text evidence="4">Belongs to the type II topoisomerase family.</text>
</comment>
<evidence type="ECO:0000256" key="10">
    <source>
        <dbReference type="ARBA" id="ARBA00023029"/>
    </source>
</evidence>
<dbReference type="PANTHER" id="PTHR10169">
    <property type="entry name" value="DNA TOPOISOMERASE/GYRASE"/>
    <property type="match status" value="1"/>
</dbReference>
<dbReference type="FunFam" id="3.90.199.10:FF:000002">
    <property type="entry name" value="DNA topoisomerase 2"/>
    <property type="match status" value="1"/>
</dbReference>
<comment type="cofactor">
    <cofactor evidence="3">
        <name>Mg(2+)</name>
        <dbReference type="ChEBI" id="CHEBI:18420"/>
    </cofactor>
</comment>
<dbReference type="CDD" id="cd03481">
    <property type="entry name" value="TopoIIA_Trans_ScTopoIIA"/>
    <property type="match status" value="1"/>
</dbReference>
<dbReference type="SMART" id="SM00433">
    <property type="entry name" value="TOP2c"/>
    <property type="match status" value="1"/>
</dbReference>
<protein>
    <recommendedName>
        <fullName evidence="5">DNA topoisomerase (ATP-hydrolyzing)</fullName>
        <ecNumber evidence="5">5.6.2.2</ecNumber>
    </recommendedName>
</protein>
<evidence type="ECO:0000259" key="14">
    <source>
        <dbReference type="PROSITE" id="PS50880"/>
    </source>
</evidence>
<keyword evidence="11" id="KW-0238">DNA-binding</keyword>
<evidence type="ECO:0000256" key="11">
    <source>
        <dbReference type="ARBA" id="ARBA00023125"/>
    </source>
</evidence>
<evidence type="ECO:0000256" key="6">
    <source>
        <dbReference type="ARBA" id="ARBA00022723"/>
    </source>
</evidence>
<dbReference type="Gene3D" id="3.40.50.670">
    <property type="match status" value="1"/>
</dbReference>
<proteinExistence type="inferred from homology"/>
<keyword evidence="13" id="KW-0175">Coiled coil</keyword>
<dbReference type="InterPro" id="IPR001154">
    <property type="entry name" value="TopoII_euk"/>
</dbReference>
<dbReference type="PRINTS" id="PR01158">
    <property type="entry name" value="TOPISMRASEII"/>
</dbReference>
<accession>A0A6C0I6B2</accession>
<keyword evidence="7" id="KW-0547">Nucleotide-binding</keyword>
<dbReference type="Gene3D" id="1.10.268.10">
    <property type="entry name" value="Topoisomerase, domain 3"/>
    <property type="match status" value="1"/>
</dbReference>
<dbReference type="InterPro" id="IPR014721">
    <property type="entry name" value="Ribsml_uS5_D2-typ_fold_subgr"/>
</dbReference>
<dbReference type="GO" id="GO:0003918">
    <property type="term" value="F:DNA topoisomerase type II (double strand cut, ATP-hydrolyzing) activity"/>
    <property type="evidence" value="ECO:0007669"/>
    <property type="project" value="UniProtKB-EC"/>
</dbReference>
<dbReference type="GO" id="GO:0046872">
    <property type="term" value="F:metal ion binding"/>
    <property type="evidence" value="ECO:0007669"/>
    <property type="project" value="UniProtKB-KW"/>
</dbReference>
<dbReference type="Pfam" id="PF00521">
    <property type="entry name" value="DNA_topoisoIV"/>
    <property type="match status" value="1"/>
</dbReference>
<dbReference type="InterPro" id="IPR013760">
    <property type="entry name" value="Topo_IIA-like_dom_sf"/>
</dbReference>
<evidence type="ECO:0000256" key="3">
    <source>
        <dbReference type="ARBA" id="ARBA00001946"/>
    </source>
</evidence>
<dbReference type="SUPFAM" id="SSF56719">
    <property type="entry name" value="Type II DNA topoisomerase"/>
    <property type="match status" value="1"/>
</dbReference>
<comment type="catalytic activity">
    <reaction evidence="1">
        <text>ATP-dependent breakage, passage and rejoining of double-stranded DNA.</text>
        <dbReference type="EC" id="5.6.2.2"/>
    </reaction>
</comment>
<dbReference type="InterPro" id="IPR036890">
    <property type="entry name" value="HATPase_C_sf"/>
</dbReference>
<evidence type="ECO:0000256" key="7">
    <source>
        <dbReference type="ARBA" id="ARBA00022741"/>
    </source>
</evidence>
<dbReference type="InterPro" id="IPR013759">
    <property type="entry name" value="Topo_IIA_B_C"/>
</dbReference>
<evidence type="ECO:0000313" key="16">
    <source>
        <dbReference type="EMBL" id="QHT88339.1"/>
    </source>
</evidence>
<feature type="coiled-coil region" evidence="13">
    <location>
        <begin position="1049"/>
        <end position="1076"/>
    </location>
</feature>
<evidence type="ECO:0000256" key="9">
    <source>
        <dbReference type="ARBA" id="ARBA00022842"/>
    </source>
</evidence>
<dbReference type="SMART" id="SM00434">
    <property type="entry name" value="TOP4c"/>
    <property type="match status" value="1"/>
</dbReference>
<evidence type="ECO:0000256" key="4">
    <source>
        <dbReference type="ARBA" id="ARBA00011080"/>
    </source>
</evidence>
<dbReference type="InterPro" id="IPR001241">
    <property type="entry name" value="Topo_IIA"/>
</dbReference>
<reference evidence="16" key="1">
    <citation type="journal article" date="2020" name="Nature">
        <title>Giant virus diversity and host interactions through global metagenomics.</title>
        <authorList>
            <person name="Schulz F."/>
            <person name="Roux S."/>
            <person name="Paez-Espino D."/>
            <person name="Jungbluth S."/>
            <person name="Walsh D.A."/>
            <person name="Denef V.J."/>
            <person name="McMahon K.D."/>
            <person name="Konstantinidis K.T."/>
            <person name="Eloe-Fadrosh E.A."/>
            <person name="Kyrpides N.C."/>
            <person name="Woyke T."/>
        </authorList>
    </citation>
    <scope>NUCLEOTIDE SEQUENCE</scope>
    <source>
        <strain evidence="16">GVMAG-M-3300023184-50</strain>
    </source>
</reference>
<dbReference type="Pfam" id="PF01751">
    <property type="entry name" value="Toprim"/>
    <property type="match status" value="1"/>
</dbReference>
<dbReference type="FunFam" id="3.40.50.670:FF:000001">
    <property type="entry name" value="DNA topoisomerase 2"/>
    <property type="match status" value="1"/>
</dbReference>
<dbReference type="PROSITE" id="PS00177">
    <property type="entry name" value="TOPOISOMERASE_II"/>
    <property type="match status" value="1"/>
</dbReference>
<dbReference type="Gene3D" id="3.30.565.10">
    <property type="entry name" value="Histidine kinase-like ATPase, C-terminal domain"/>
    <property type="match status" value="1"/>
</dbReference>
<keyword evidence="9" id="KW-0460">Magnesium</keyword>
<dbReference type="InterPro" id="IPR013757">
    <property type="entry name" value="Topo_IIA_A_a_sf"/>
</dbReference>
<dbReference type="AlphaFoldDB" id="A0A6C0I6B2"/>
<evidence type="ECO:0000259" key="15">
    <source>
        <dbReference type="PROSITE" id="PS52040"/>
    </source>
</evidence>
<comment type="cofactor">
    <cofactor evidence="2">
        <name>Ca(2+)</name>
        <dbReference type="ChEBI" id="CHEBI:29108"/>
    </cofactor>
</comment>
<dbReference type="PANTHER" id="PTHR10169:SF38">
    <property type="entry name" value="DNA TOPOISOMERASE 2"/>
    <property type="match status" value="1"/>
</dbReference>
<dbReference type="Pfam" id="PF00204">
    <property type="entry name" value="DNA_gyraseB"/>
    <property type="match status" value="1"/>
</dbReference>
<keyword evidence="8" id="KW-0067">ATP-binding</keyword>
<organism evidence="16">
    <name type="scientific">viral metagenome</name>
    <dbReference type="NCBI Taxonomy" id="1070528"/>
    <lineage>
        <taxon>unclassified sequences</taxon>
        <taxon>metagenomes</taxon>
        <taxon>organismal metagenomes</taxon>
    </lineage>
</organism>
<evidence type="ECO:0000256" key="5">
    <source>
        <dbReference type="ARBA" id="ARBA00012895"/>
    </source>
</evidence>
<dbReference type="EMBL" id="MN740114">
    <property type="protein sequence ID" value="QHT88339.1"/>
    <property type="molecule type" value="Genomic_DNA"/>
</dbReference>
<dbReference type="Pfam" id="PF16898">
    <property type="entry name" value="TOPRIM_C"/>
    <property type="match status" value="1"/>
</dbReference>
<feature type="domain" description="Toprim" evidence="14">
    <location>
        <begin position="430"/>
        <end position="544"/>
    </location>
</feature>
<evidence type="ECO:0000256" key="12">
    <source>
        <dbReference type="ARBA" id="ARBA00023235"/>
    </source>
</evidence>
<feature type="domain" description="Topo IIA-type catalytic" evidence="15">
    <location>
        <begin position="669"/>
        <end position="1086"/>
    </location>
</feature>
<dbReference type="InterPro" id="IPR013506">
    <property type="entry name" value="Topo_IIA_bsu_dom2"/>
</dbReference>
<evidence type="ECO:0000256" key="13">
    <source>
        <dbReference type="SAM" id="Coils"/>
    </source>
</evidence>
<dbReference type="InterPro" id="IPR020568">
    <property type="entry name" value="Ribosomal_Su5_D2-typ_SF"/>
</dbReference>
<dbReference type="GO" id="GO:0000712">
    <property type="term" value="P:resolution of meiotic recombination intermediates"/>
    <property type="evidence" value="ECO:0007669"/>
    <property type="project" value="TreeGrafter"/>
</dbReference>
<keyword evidence="6" id="KW-0479">Metal-binding</keyword>
<dbReference type="GO" id="GO:0000819">
    <property type="term" value="P:sister chromatid segregation"/>
    <property type="evidence" value="ECO:0007669"/>
    <property type="project" value="TreeGrafter"/>
</dbReference>
<evidence type="ECO:0000256" key="1">
    <source>
        <dbReference type="ARBA" id="ARBA00000185"/>
    </source>
</evidence>
<dbReference type="Gene3D" id="3.30.1490.30">
    <property type="match status" value="1"/>
</dbReference>
<dbReference type="GO" id="GO:0006265">
    <property type="term" value="P:DNA topological change"/>
    <property type="evidence" value="ECO:0007669"/>
    <property type="project" value="InterPro"/>
</dbReference>
<dbReference type="Gene3D" id="3.30.1360.40">
    <property type="match status" value="1"/>
</dbReference>
<dbReference type="SUPFAM" id="SSF54211">
    <property type="entry name" value="Ribosomal protein S5 domain 2-like"/>
    <property type="match status" value="1"/>
</dbReference>
<dbReference type="GO" id="GO:0003677">
    <property type="term" value="F:DNA binding"/>
    <property type="evidence" value="ECO:0007669"/>
    <property type="project" value="UniProtKB-KW"/>
</dbReference>
<dbReference type="InterPro" id="IPR018522">
    <property type="entry name" value="TopoIIA_CS"/>
</dbReference>
<dbReference type="PRINTS" id="PR00418">
    <property type="entry name" value="TPI2FAMILY"/>
</dbReference>
<dbReference type="InterPro" id="IPR013758">
    <property type="entry name" value="Topo_IIA_A/C_ab"/>
</dbReference>
<dbReference type="PROSITE" id="PS50880">
    <property type="entry name" value="TOPRIM"/>
    <property type="match status" value="1"/>
</dbReference>
<dbReference type="InterPro" id="IPR050634">
    <property type="entry name" value="DNA_Topoisomerase_II"/>
</dbReference>
<keyword evidence="10" id="KW-0799">Topoisomerase</keyword>
<evidence type="ECO:0000256" key="8">
    <source>
        <dbReference type="ARBA" id="ARBA00022840"/>
    </source>
</evidence>
<dbReference type="EC" id="5.6.2.2" evidence="5"/>
<keyword evidence="12" id="KW-0413">Isomerase</keyword>
<dbReference type="Gene3D" id="3.90.199.10">
    <property type="entry name" value="Topoisomerase II, domain 5"/>
    <property type="match status" value="1"/>
</dbReference>
<dbReference type="PROSITE" id="PS52040">
    <property type="entry name" value="TOPO_IIA"/>
    <property type="match status" value="1"/>
</dbReference>
<sequence>MASAASAYKKQTHREHILSLPDTYVGSIETAPEEMYVIEDEKFVLQTVASFNPGFYKLFDEIVVNAHDHVVRTRQRELVPVKNITIELAPDNSWIEVTNDGAGIDVLEHPEYKCWIPQMIFGELLTSTNYDKGEKKLVGGKNGYGVKLANIFGAELRVETVDAIRGKKYSQTWKKNMTVVEAPKITSVKGKPYVSIRWTPDFARFGMPSSIPADLIKVLRRRATDLAMTVGKDVKVHWQHGDEKTTIKCRDLGVYAGEYVSTPIVHAVINDRWTVAVSDTPIEKFMSVSFVNGIWTSKGGTHVDYITNQVVTHIVEYLETKKKVKVKPSLVKENLAIFVTAQIENPSFNSQTKETLTTKVSAYGSTCKLPEEFLKKIQSKLELLDNLILAQKEKDEKDNKKSDGRKQSKIYGIPKLEDASLAGTAKSSQCTLILTEGDSAKAMALSGLCKVQRQSFGVFPLRGKIMNVKDSSASKVELAKEIAELKKIIGLESGKKYSSVSTLRYGSIMIMTDQDYDGSHIRGLLINLFHELWHDLMMIPGFLTFMATPIVKATKGKTTKVFYTQYEYNQWKEGATGWNVQYYKGLGTSTREEAQEYFKEMNVVKFSYNEASDPAIDLAFNKSRADDRKTWLQAHDSSAIVKPGKVLPYDEFVHRDLIHFSHYNLERSIPSVMDGLKTSQRKILFSALKRNLVTPIKVAQLAGYVSEHSGYHHGEASLNETIIGMAQTFVGSNNLAWFVPKGQFGTRLEGGSDSAAPRYIFTCLQPHIKHLVPSEDLPVMAYRDDDGMMVEPDWYAPVLPMILVNGARGIGTGYSTFVPSYNPSVLKNALIEWLSNECTDDEVLRKVTLVPWCKGFTGKVEDVGKGDFVVTANYSCSGKNITVKDLPIGTWTSQFKQTLDAFCEKKEIVKDYTDTSTDTDVSFEISLIDALSVDKLEKVLGLSDKIKTSNMHLFDVDGHIKKYTTPNEILVEFAHKRLEIYVKRKEHLLKELAASLPYHRNVVEFIRLNCEDKIDLRRKTSDECNSILTAAGLERIESSFDYLLKLPMRSLTKENIEKHERELAALQRQIDITTKTEPFEMWMKNLSALSI</sequence>